<accession>A0A5J4Z1P2</accession>
<protein>
    <recommendedName>
        <fullName evidence="7">Centromere protein X</fullName>
    </recommendedName>
</protein>
<keyword evidence="6" id="KW-1185">Reference proteome</keyword>
<evidence type="ECO:0000313" key="5">
    <source>
        <dbReference type="EMBL" id="KAA8497072.1"/>
    </source>
</evidence>
<dbReference type="InterPro" id="IPR018552">
    <property type="entry name" value="CENP-X"/>
</dbReference>
<dbReference type="OrthoDB" id="2500381at2759"/>
<comment type="similarity">
    <text evidence="1">Belongs to the CENP-X/MHF2 family.</text>
</comment>
<sequence length="88" mass="9307">MSDASSSRVGSPSSQISNELVVRLVRGHDGSPTKWKSESAIALTGVVLDALVREALVRGSALARQNGEAELGVQHIEAIAVQLLLDWT</sequence>
<dbReference type="Proteomes" id="UP000324585">
    <property type="component" value="Unassembled WGS sequence"/>
</dbReference>
<gene>
    <name evidence="5" type="ORF">FVE85_0801</name>
</gene>
<comment type="caution">
    <text evidence="5">The sequence shown here is derived from an EMBL/GenBank/DDBJ whole genome shotgun (WGS) entry which is preliminary data.</text>
</comment>
<proteinExistence type="inferred from homology"/>
<name>A0A5J4Z1P2_PORPP</name>
<dbReference type="EMBL" id="VRMN01000002">
    <property type="protein sequence ID" value="KAA8497072.1"/>
    <property type="molecule type" value="Genomic_DNA"/>
</dbReference>
<dbReference type="GO" id="GO:0006281">
    <property type="term" value="P:DNA repair"/>
    <property type="evidence" value="ECO:0007669"/>
    <property type="project" value="UniProtKB-KW"/>
</dbReference>
<dbReference type="GO" id="GO:0003677">
    <property type="term" value="F:DNA binding"/>
    <property type="evidence" value="ECO:0007669"/>
    <property type="project" value="UniProtKB-KW"/>
</dbReference>
<dbReference type="GO" id="GO:0051382">
    <property type="term" value="P:kinetochore assembly"/>
    <property type="evidence" value="ECO:0007669"/>
    <property type="project" value="InterPro"/>
</dbReference>
<evidence type="ECO:0000256" key="3">
    <source>
        <dbReference type="ARBA" id="ARBA00023125"/>
    </source>
</evidence>
<organism evidence="5 6">
    <name type="scientific">Porphyridium purpureum</name>
    <name type="common">Red alga</name>
    <name type="synonym">Porphyridium cruentum</name>
    <dbReference type="NCBI Taxonomy" id="35688"/>
    <lineage>
        <taxon>Eukaryota</taxon>
        <taxon>Rhodophyta</taxon>
        <taxon>Bangiophyceae</taxon>
        <taxon>Porphyridiales</taxon>
        <taxon>Porphyridiaceae</taxon>
        <taxon>Porphyridium</taxon>
    </lineage>
</organism>
<dbReference type="AlphaFoldDB" id="A0A5J4Z1P2"/>
<reference evidence="6" key="1">
    <citation type="journal article" date="2019" name="Nat. Commun.">
        <title>Expansion of phycobilisome linker gene families in mesophilic red algae.</title>
        <authorList>
            <person name="Lee J."/>
            <person name="Kim D."/>
            <person name="Bhattacharya D."/>
            <person name="Yoon H.S."/>
        </authorList>
    </citation>
    <scope>NUCLEOTIDE SEQUENCE [LARGE SCALE GENOMIC DNA]</scope>
    <source>
        <strain evidence="6">CCMP 1328</strain>
    </source>
</reference>
<evidence type="ECO:0000313" key="6">
    <source>
        <dbReference type="Proteomes" id="UP000324585"/>
    </source>
</evidence>
<keyword evidence="4" id="KW-0234">DNA repair</keyword>
<dbReference type="Pfam" id="PF09415">
    <property type="entry name" value="CENP-X"/>
    <property type="match status" value="1"/>
</dbReference>
<evidence type="ECO:0000256" key="2">
    <source>
        <dbReference type="ARBA" id="ARBA00022763"/>
    </source>
</evidence>
<keyword evidence="3" id="KW-0238">DNA-binding</keyword>
<evidence type="ECO:0000256" key="4">
    <source>
        <dbReference type="ARBA" id="ARBA00023204"/>
    </source>
</evidence>
<keyword evidence="2" id="KW-0227">DNA damage</keyword>
<evidence type="ECO:0008006" key="7">
    <source>
        <dbReference type="Google" id="ProtNLM"/>
    </source>
</evidence>
<dbReference type="Gene3D" id="6.10.130.30">
    <property type="match status" value="1"/>
</dbReference>
<evidence type="ECO:0000256" key="1">
    <source>
        <dbReference type="ARBA" id="ARBA00009359"/>
    </source>
</evidence>